<sequence length="70" mass="8120">MPCASYNQDPTLPDANTKIFETFKKRHFLRHRAFMKMLPGTSALLTEEALTSSQREITLRLNRLKQPDIT</sequence>
<reference evidence="1 2" key="1">
    <citation type="journal article" date="2021" name="Elife">
        <title>Chloroplast acquisition without the gene transfer in kleptoplastic sea slugs, Plakobranchus ocellatus.</title>
        <authorList>
            <person name="Maeda T."/>
            <person name="Takahashi S."/>
            <person name="Yoshida T."/>
            <person name="Shimamura S."/>
            <person name="Takaki Y."/>
            <person name="Nagai Y."/>
            <person name="Toyoda A."/>
            <person name="Suzuki Y."/>
            <person name="Arimoto A."/>
            <person name="Ishii H."/>
            <person name="Satoh N."/>
            <person name="Nishiyama T."/>
            <person name="Hasebe M."/>
            <person name="Maruyama T."/>
            <person name="Minagawa J."/>
            <person name="Obokata J."/>
            <person name="Shigenobu S."/>
        </authorList>
    </citation>
    <scope>NUCLEOTIDE SEQUENCE [LARGE SCALE GENOMIC DNA]</scope>
</reference>
<evidence type="ECO:0000313" key="2">
    <source>
        <dbReference type="Proteomes" id="UP000735302"/>
    </source>
</evidence>
<dbReference type="EMBL" id="BLXT01006250">
    <property type="protein sequence ID" value="GFO30644.1"/>
    <property type="molecule type" value="Genomic_DNA"/>
</dbReference>
<gene>
    <name evidence="1" type="ORF">PoB_005714900</name>
</gene>
<accession>A0AAV4CIJ8</accession>
<protein>
    <submittedName>
        <fullName evidence="1">Uncharacterized protein</fullName>
    </submittedName>
</protein>
<comment type="caution">
    <text evidence="1">The sequence shown here is derived from an EMBL/GenBank/DDBJ whole genome shotgun (WGS) entry which is preliminary data.</text>
</comment>
<dbReference type="AlphaFoldDB" id="A0AAV4CIJ8"/>
<name>A0AAV4CIJ8_9GAST</name>
<organism evidence="1 2">
    <name type="scientific">Plakobranchus ocellatus</name>
    <dbReference type="NCBI Taxonomy" id="259542"/>
    <lineage>
        <taxon>Eukaryota</taxon>
        <taxon>Metazoa</taxon>
        <taxon>Spiralia</taxon>
        <taxon>Lophotrochozoa</taxon>
        <taxon>Mollusca</taxon>
        <taxon>Gastropoda</taxon>
        <taxon>Heterobranchia</taxon>
        <taxon>Euthyneura</taxon>
        <taxon>Panpulmonata</taxon>
        <taxon>Sacoglossa</taxon>
        <taxon>Placobranchoidea</taxon>
        <taxon>Plakobranchidae</taxon>
        <taxon>Plakobranchus</taxon>
    </lineage>
</organism>
<evidence type="ECO:0000313" key="1">
    <source>
        <dbReference type="EMBL" id="GFO30644.1"/>
    </source>
</evidence>
<proteinExistence type="predicted"/>
<keyword evidence="2" id="KW-1185">Reference proteome</keyword>
<dbReference type="Proteomes" id="UP000735302">
    <property type="component" value="Unassembled WGS sequence"/>
</dbReference>